<accession>A0AAV7PXB1</accession>
<organism evidence="1 2">
    <name type="scientific">Pleurodeles waltl</name>
    <name type="common">Iberian ribbed newt</name>
    <dbReference type="NCBI Taxonomy" id="8319"/>
    <lineage>
        <taxon>Eukaryota</taxon>
        <taxon>Metazoa</taxon>
        <taxon>Chordata</taxon>
        <taxon>Craniata</taxon>
        <taxon>Vertebrata</taxon>
        <taxon>Euteleostomi</taxon>
        <taxon>Amphibia</taxon>
        <taxon>Batrachia</taxon>
        <taxon>Caudata</taxon>
        <taxon>Salamandroidea</taxon>
        <taxon>Salamandridae</taxon>
        <taxon>Pleurodelinae</taxon>
        <taxon>Pleurodeles</taxon>
    </lineage>
</organism>
<protein>
    <submittedName>
        <fullName evidence="1">Uncharacterized protein</fullName>
    </submittedName>
</protein>
<comment type="caution">
    <text evidence="1">The sequence shown here is derived from an EMBL/GenBank/DDBJ whole genome shotgun (WGS) entry which is preliminary data.</text>
</comment>
<dbReference type="AlphaFoldDB" id="A0AAV7PXB1"/>
<dbReference type="Proteomes" id="UP001066276">
    <property type="component" value="Chromosome 7"/>
</dbReference>
<evidence type="ECO:0000313" key="2">
    <source>
        <dbReference type="Proteomes" id="UP001066276"/>
    </source>
</evidence>
<sequence length="90" mass="9263">MPPKGAKAALSAGRGKPLRISATTRQGAAIEVKRGSGEKTSVKSKNTSLDRFFEKSRAVAPGETEAIASLVLAEQSMLIETGVGAGPPLQ</sequence>
<keyword evidence="2" id="KW-1185">Reference proteome</keyword>
<gene>
    <name evidence="1" type="ORF">NDU88_010232</name>
</gene>
<proteinExistence type="predicted"/>
<dbReference type="EMBL" id="JANPWB010000011">
    <property type="protein sequence ID" value="KAJ1131902.1"/>
    <property type="molecule type" value="Genomic_DNA"/>
</dbReference>
<name>A0AAV7PXB1_PLEWA</name>
<reference evidence="1" key="1">
    <citation type="journal article" date="2022" name="bioRxiv">
        <title>Sequencing and chromosome-scale assembly of the giantPleurodeles waltlgenome.</title>
        <authorList>
            <person name="Brown T."/>
            <person name="Elewa A."/>
            <person name="Iarovenko S."/>
            <person name="Subramanian E."/>
            <person name="Araus A.J."/>
            <person name="Petzold A."/>
            <person name="Susuki M."/>
            <person name="Suzuki K.-i.T."/>
            <person name="Hayashi T."/>
            <person name="Toyoda A."/>
            <person name="Oliveira C."/>
            <person name="Osipova E."/>
            <person name="Leigh N.D."/>
            <person name="Simon A."/>
            <person name="Yun M.H."/>
        </authorList>
    </citation>
    <scope>NUCLEOTIDE SEQUENCE</scope>
    <source>
        <strain evidence="1">20211129_DDA</strain>
        <tissue evidence="1">Liver</tissue>
    </source>
</reference>
<evidence type="ECO:0000313" key="1">
    <source>
        <dbReference type="EMBL" id="KAJ1131902.1"/>
    </source>
</evidence>